<protein>
    <submittedName>
        <fullName evidence="4">SDR family NAD(P)-dependent oxidoreductase</fullName>
    </submittedName>
</protein>
<evidence type="ECO:0000313" key="4">
    <source>
        <dbReference type="EMBL" id="WZO33842.1"/>
    </source>
</evidence>
<dbReference type="GO" id="GO:0016491">
    <property type="term" value="F:oxidoreductase activity"/>
    <property type="evidence" value="ECO:0007669"/>
    <property type="project" value="UniProtKB-KW"/>
</dbReference>
<reference evidence="4" key="1">
    <citation type="submission" date="2024-04" db="EMBL/GenBank/DDBJ databases">
        <authorList>
            <person name="Roder T."/>
            <person name="Oberhansli S."/>
            <person name="Kreuzer M."/>
        </authorList>
    </citation>
    <scope>NUCLEOTIDE SEQUENCE</scope>
    <source>
        <strain evidence="4">LWS13-1.2</strain>
    </source>
</reference>
<dbReference type="InterPro" id="IPR036291">
    <property type="entry name" value="NAD(P)-bd_dom_sf"/>
</dbReference>
<dbReference type="AlphaFoldDB" id="A0AAU6SAC6"/>
<dbReference type="PANTHER" id="PTHR24320">
    <property type="entry name" value="RETINOL DEHYDROGENASE"/>
    <property type="match status" value="1"/>
</dbReference>
<evidence type="ECO:0000256" key="3">
    <source>
        <dbReference type="SAM" id="MobiDB-lite"/>
    </source>
</evidence>
<organism evidence="4">
    <name type="scientific">Microbacterium sp. LWS13-1.2</name>
    <dbReference type="NCBI Taxonomy" id="3135264"/>
    <lineage>
        <taxon>Bacteria</taxon>
        <taxon>Bacillati</taxon>
        <taxon>Actinomycetota</taxon>
        <taxon>Actinomycetes</taxon>
        <taxon>Micrococcales</taxon>
        <taxon>Microbacteriaceae</taxon>
        <taxon>Microbacterium</taxon>
    </lineage>
</organism>
<keyword evidence="2" id="KW-0560">Oxidoreductase</keyword>
<dbReference type="InterPro" id="IPR020904">
    <property type="entry name" value="Sc_DH/Rdtase_CS"/>
</dbReference>
<dbReference type="Gene3D" id="3.40.50.720">
    <property type="entry name" value="NAD(P)-binding Rossmann-like Domain"/>
    <property type="match status" value="1"/>
</dbReference>
<evidence type="ECO:0000256" key="2">
    <source>
        <dbReference type="ARBA" id="ARBA00023002"/>
    </source>
</evidence>
<dbReference type="InterPro" id="IPR002347">
    <property type="entry name" value="SDR_fam"/>
</dbReference>
<dbReference type="PANTHER" id="PTHR24320:SF152">
    <property type="entry name" value="SHORT-CHAIN DEHYDROGENASE_REDUCTASE FAMILY PROTEIN"/>
    <property type="match status" value="1"/>
</dbReference>
<dbReference type="PROSITE" id="PS00061">
    <property type="entry name" value="ADH_SHORT"/>
    <property type="match status" value="1"/>
</dbReference>
<dbReference type="PRINTS" id="PR00081">
    <property type="entry name" value="GDHRDH"/>
</dbReference>
<dbReference type="Pfam" id="PF00106">
    <property type="entry name" value="adh_short"/>
    <property type="match status" value="1"/>
</dbReference>
<accession>A0AAU6SAC6</accession>
<dbReference type="EMBL" id="CP151632">
    <property type="protein sequence ID" value="WZO33842.1"/>
    <property type="molecule type" value="Genomic_DNA"/>
</dbReference>
<name>A0AAU6SAC6_9MICO</name>
<feature type="region of interest" description="Disordered" evidence="3">
    <location>
        <begin position="262"/>
        <end position="290"/>
    </location>
</feature>
<gene>
    <name evidence="4" type="ORF">MRBLWS13_001478</name>
</gene>
<dbReference type="RefSeq" id="WP_349428378.1">
    <property type="nucleotide sequence ID" value="NZ_CP151632.1"/>
</dbReference>
<sequence>MSRTRASQVTLPDLRGRTALVTGASDGVGVEIARGLAGAGADLLLPVRNRDKGARVIDMMRTDSPDARVGLRDLDLARLASVDALAAAMRAERAPLDIVVLNAGIVLLGDPERHVSADGFELHFQTNFLGHFALTTALLPLLQERGARVVVQLSLAAAIARPAWNDLQSERRYSPLLAYGASKAALGLFAYELARRSAAEGWGISVQLSHPGVVPDTGIAPAMRARQRSGAARGLAQRLGSTPAQAAQPALLAAVTDADPVDPAGEDPLVADSSIRGSGRQGRAASPGFFGPSGWMHFSGPADALRPYRRLADPAAGARMWVIAEKLLRDRADAVRA</sequence>
<proteinExistence type="inferred from homology"/>
<evidence type="ECO:0000256" key="1">
    <source>
        <dbReference type="ARBA" id="ARBA00006484"/>
    </source>
</evidence>
<dbReference type="SUPFAM" id="SSF51735">
    <property type="entry name" value="NAD(P)-binding Rossmann-fold domains"/>
    <property type="match status" value="1"/>
</dbReference>
<comment type="similarity">
    <text evidence="1">Belongs to the short-chain dehydrogenases/reductases (SDR) family.</text>
</comment>